<keyword evidence="6" id="KW-1133">Transmembrane helix</keyword>
<reference evidence="9 10" key="1">
    <citation type="submission" date="2016-10" db="EMBL/GenBank/DDBJ databases">
        <authorList>
            <person name="de Groot N.N."/>
        </authorList>
    </citation>
    <scope>NUCLEOTIDE SEQUENCE [LARGE SCALE GENOMIC DNA]</scope>
    <source>
        <strain evidence="9 10">MT12</strain>
    </source>
</reference>
<dbReference type="PANTHER" id="PTHR24096:SF393">
    <property type="entry name" value="LIGASE, PUTATIVE-RELATED"/>
    <property type="match status" value="1"/>
</dbReference>
<dbReference type="PROSITE" id="PS00455">
    <property type="entry name" value="AMP_BINDING"/>
    <property type="match status" value="1"/>
</dbReference>
<organism evidence="9 10">
    <name type="scientific">Bradyrhizobium erythrophlei</name>
    <dbReference type="NCBI Taxonomy" id="1437360"/>
    <lineage>
        <taxon>Bacteria</taxon>
        <taxon>Pseudomonadati</taxon>
        <taxon>Pseudomonadota</taxon>
        <taxon>Alphaproteobacteria</taxon>
        <taxon>Hyphomicrobiales</taxon>
        <taxon>Nitrobacteraceae</taxon>
        <taxon>Bradyrhizobium</taxon>
    </lineage>
</organism>
<evidence type="ECO:0000256" key="5">
    <source>
        <dbReference type="ARBA" id="ARBA00067668"/>
    </source>
</evidence>
<evidence type="ECO:0000256" key="3">
    <source>
        <dbReference type="ARBA" id="ARBA00051915"/>
    </source>
</evidence>
<name>A0A1H4X143_9BRAD</name>
<dbReference type="RefSeq" id="WP_092116916.1">
    <property type="nucleotide sequence ID" value="NZ_FNTH01000001.1"/>
</dbReference>
<evidence type="ECO:0000256" key="2">
    <source>
        <dbReference type="ARBA" id="ARBA00022598"/>
    </source>
</evidence>
<protein>
    <recommendedName>
        <fullName evidence="5">3-methylmercaptopropionyl-CoA ligase</fullName>
        <ecNumber evidence="4">6.2.1.44</ecNumber>
    </recommendedName>
</protein>
<dbReference type="OrthoDB" id="9803968at2"/>
<accession>A0A1H4X143</accession>
<dbReference type="EMBL" id="FNTH01000001">
    <property type="protein sequence ID" value="SEC98658.1"/>
    <property type="molecule type" value="Genomic_DNA"/>
</dbReference>
<dbReference type="InterPro" id="IPR045851">
    <property type="entry name" value="AMP-bd_C_sf"/>
</dbReference>
<dbReference type="Gene3D" id="2.30.38.10">
    <property type="entry name" value="Luciferase, Domain 3"/>
    <property type="match status" value="1"/>
</dbReference>
<dbReference type="EC" id="6.2.1.44" evidence="4"/>
<comment type="similarity">
    <text evidence="1">Belongs to the ATP-dependent AMP-binding enzyme family.</text>
</comment>
<evidence type="ECO:0000313" key="10">
    <source>
        <dbReference type="Proteomes" id="UP000198992"/>
    </source>
</evidence>
<gene>
    <name evidence="9" type="ORF">SAMN05444164_3310</name>
</gene>
<evidence type="ECO:0000256" key="6">
    <source>
        <dbReference type="SAM" id="Phobius"/>
    </source>
</evidence>
<dbReference type="AlphaFoldDB" id="A0A1H4X143"/>
<evidence type="ECO:0000313" key="9">
    <source>
        <dbReference type="EMBL" id="SEC98658.1"/>
    </source>
</evidence>
<feature type="domain" description="AMP-dependent synthetase/ligase" evidence="7">
    <location>
        <begin position="62"/>
        <end position="444"/>
    </location>
</feature>
<dbReference type="PANTHER" id="PTHR24096">
    <property type="entry name" value="LONG-CHAIN-FATTY-ACID--COA LIGASE"/>
    <property type="match status" value="1"/>
</dbReference>
<dbReference type="Pfam" id="PF13193">
    <property type="entry name" value="AMP-binding_C"/>
    <property type="match status" value="1"/>
</dbReference>
<dbReference type="GO" id="GO:0016405">
    <property type="term" value="F:CoA-ligase activity"/>
    <property type="evidence" value="ECO:0007669"/>
    <property type="project" value="TreeGrafter"/>
</dbReference>
<keyword evidence="6" id="KW-0812">Transmembrane</keyword>
<feature type="domain" description="AMP-binding enzyme C-terminal" evidence="8">
    <location>
        <begin position="494"/>
        <end position="570"/>
    </location>
</feature>
<dbReference type="InterPro" id="IPR025110">
    <property type="entry name" value="AMP-bd_C"/>
</dbReference>
<dbReference type="Pfam" id="PF00501">
    <property type="entry name" value="AMP-binding"/>
    <property type="match status" value="1"/>
</dbReference>
<evidence type="ECO:0000259" key="8">
    <source>
        <dbReference type="Pfam" id="PF13193"/>
    </source>
</evidence>
<sequence>MKDMELKETWPVMSLAEAHVRLTRPGAPYEMNEVVVGGFTMRSWKNVPPTLRDLFLLGRGFGPRTFVVYEDDRTTYESFARATLAFAAELQRQGVKKGDRVALAMRNLPEWPVVFFATVIIGAIVAPLNAWWSGPELEYGFNDSGAKVAVVDAERYDRLAAHLETCTSLSRVFVARQEDPHDVSGVLDPRAVRLESVIGSVATWDGLPLGVVPDVLIEPEDDASIFYTSGTTGKPKGALATHRNICTSVGTNGFANARASLRRGADLPKPDPQQRTTLLAIPLFHVTGCISVLAPLVVQGSKLVLMRRWDVETAMKLIEREKVDATGGVPTIAWQLVEHPERNRYDLSSLKSLSYGGAPSAPELVRKIKEVFPAAVPGTGWGMTETSATLTSHFAEEYEDRPGSCGPAAAVGELKVVGSDGETLGVNAVGELWVKGPQVVKGYWNKPDETAKTFVDGWVKTGDLARLDEDGFCYIVDRAKDMLIRGGENIYCVEVENILYEHPAVVDAALVGIPHRTLGEVPAAVVTLRHGTTVSEDELRGFVAHRLASFKVPVAVAFWSEALPRNANGKLLKGELRKLFASHNSSDAKRAIS</sequence>
<evidence type="ECO:0000259" key="7">
    <source>
        <dbReference type="Pfam" id="PF00501"/>
    </source>
</evidence>
<dbReference type="Proteomes" id="UP000198992">
    <property type="component" value="Unassembled WGS sequence"/>
</dbReference>
<evidence type="ECO:0000256" key="4">
    <source>
        <dbReference type="ARBA" id="ARBA00066616"/>
    </source>
</evidence>
<dbReference type="InterPro" id="IPR020845">
    <property type="entry name" value="AMP-binding_CS"/>
</dbReference>
<dbReference type="InterPro" id="IPR000873">
    <property type="entry name" value="AMP-dep_synth/lig_dom"/>
</dbReference>
<dbReference type="Gene3D" id="3.30.300.30">
    <property type="match status" value="1"/>
</dbReference>
<dbReference type="GO" id="GO:0019748">
    <property type="term" value="P:secondary metabolic process"/>
    <property type="evidence" value="ECO:0007669"/>
    <property type="project" value="TreeGrafter"/>
</dbReference>
<comment type="catalytic activity">
    <reaction evidence="3">
        <text>3-(methylsulfanyl)propanoate + ATP + CoA = 3-(methylsulfanyl)propanoyl-CoA + AMP + diphosphate</text>
        <dbReference type="Rhea" id="RHEA:43052"/>
        <dbReference type="ChEBI" id="CHEBI:30616"/>
        <dbReference type="ChEBI" id="CHEBI:33019"/>
        <dbReference type="ChEBI" id="CHEBI:49016"/>
        <dbReference type="ChEBI" id="CHEBI:57287"/>
        <dbReference type="ChEBI" id="CHEBI:82815"/>
        <dbReference type="ChEBI" id="CHEBI:456215"/>
        <dbReference type="EC" id="6.2.1.44"/>
    </reaction>
    <physiologicalReaction direction="left-to-right" evidence="3">
        <dbReference type="Rhea" id="RHEA:43053"/>
    </physiologicalReaction>
</comment>
<dbReference type="Gene3D" id="3.40.50.980">
    <property type="match status" value="2"/>
</dbReference>
<dbReference type="SUPFAM" id="SSF56801">
    <property type="entry name" value="Acetyl-CoA synthetase-like"/>
    <property type="match status" value="1"/>
</dbReference>
<keyword evidence="6" id="KW-0472">Membrane</keyword>
<dbReference type="FunFam" id="3.30.300.30:FF:000008">
    <property type="entry name" value="2,3-dihydroxybenzoate-AMP ligase"/>
    <property type="match status" value="1"/>
</dbReference>
<keyword evidence="2" id="KW-0436">Ligase</keyword>
<evidence type="ECO:0000256" key="1">
    <source>
        <dbReference type="ARBA" id="ARBA00006432"/>
    </source>
</evidence>
<proteinExistence type="inferred from homology"/>
<feature type="transmembrane region" description="Helical" evidence="6">
    <location>
        <begin position="113"/>
        <end position="132"/>
    </location>
</feature>